<organism evidence="1 2">
    <name type="scientific">Tritrichomonas musculus</name>
    <dbReference type="NCBI Taxonomy" id="1915356"/>
    <lineage>
        <taxon>Eukaryota</taxon>
        <taxon>Metamonada</taxon>
        <taxon>Parabasalia</taxon>
        <taxon>Tritrichomonadida</taxon>
        <taxon>Tritrichomonadidae</taxon>
        <taxon>Tritrichomonas</taxon>
    </lineage>
</organism>
<comment type="caution">
    <text evidence="1">The sequence shown here is derived from an EMBL/GenBank/DDBJ whole genome shotgun (WGS) entry which is preliminary data.</text>
</comment>
<protein>
    <recommendedName>
        <fullName evidence="3">Importin N-terminal domain-containing protein</fullName>
    </recommendedName>
</protein>
<dbReference type="SUPFAM" id="SSF48371">
    <property type="entry name" value="ARM repeat"/>
    <property type="match status" value="1"/>
</dbReference>
<evidence type="ECO:0000313" key="1">
    <source>
        <dbReference type="EMBL" id="KAK8860617.1"/>
    </source>
</evidence>
<sequence>MDLVNDLFNCLNEFTNPNNGIREEAEKKFNSIIEQSSSDQIISSLLVIINNCLTKTVSFSALIRLFKLVQDLMLNQSISAESIINLRNTILQFYVDPRFPPEMHNYISEIILNFYLFSLYPKNQPFNEIWPFLDNLLQKPDFYADALFFYTNILTRERQQNNFNFYDEQKIQYIFSHLNSSYSQRDRSRTLIFFMRFNHIYSGIIPPIDYVLFLNDFDEIFFKESISMLIGVYMDQKIAINAASLYNIMYSRIIDENNSELFRQYLLFHLCNVICYIKDMNNCFISNLPQFIHMLTLVSADPYKFPILYEEAKVSLSSLICNLENVTPLLMALSKTIEATNDYTSSLFLRFTILSTHYERGIAYAMHPDEYIRANGLIYIRRLVKYQNNDLCLPNQAMNNIATCLINSYNQYADPKILKALSVWCAFAQPDTLSNFFEPIFELSTNIISFEAIECGATLLTLDSIKEQRSNFALSLLNRIHDLLSSNSQNQLNSSLSNLMNFLPKITRSVSEEQRFNFMVFFINHIIDDEDCLFTKGMTLLCHQFSVENFNKFEDKIISKLFMIYNHSLQTADSTALSNFLEAIPNYCFCFSDFEEKYLQFFMKICINIIKEKNTFSVDQIPNASRGISKAIRYYEQNEDLFNLFFEISFKFVSKDDEIYELSSYLKIIKSLTKSEYFTSKKALITLNYLKPLLDHATKIIVNMKQSGTMIDKFDSIFISKIVTRFIYIYYELCDRCPSESFQLIIANFLNFDDYPIEIKYIIVDFYFKVLNDFCNQFESDIAQKMIHNLFGILAKMPLQQEQLDQLQNEQFVDGNIRYFFQIQQETISGFGNLFYEKQMNDQVIDKLIEYVSRILNFQNQSNNDLHFLQNRCFGCLVKLILRYKLNIEDNIPEKIALIGLTFQWMPNCYSIDNLAFICIFEILLFCISSNIFDGNSISSFIDLTCKSVRDKKVQDRALRGIKQKYTNLPEMISPLLVEITNFLE</sequence>
<reference evidence="1 2" key="1">
    <citation type="submission" date="2024-04" db="EMBL/GenBank/DDBJ databases">
        <title>Tritrichomonas musculus Genome.</title>
        <authorList>
            <person name="Alves-Ferreira E."/>
            <person name="Grigg M."/>
            <person name="Lorenzi H."/>
            <person name="Galac M."/>
        </authorList>
    </citation>
    <scope>NUCLEOTIDE SEQUENCE [LARGE SCALE GENOMIC DNA]</scope>
    <source>
        <strain evidence="1 2">EAF2021</strain>
    </source>
</reference>
<keyword evidence="2" id="KW-1185">Reference proteome</keyword>
<accession>A0ABR2ICV9</accession>
<proteinExistence type="predicted"/>
<dbReference type="InterPro" id="IPR016024">
    <property type="entry name" value="ARM-type_fold"/>
</dbReference>
<gene>
    <name evidence="1" type="ORF">M9Y10_012282</name>
</gene>
<name>A0ABR2ICV9_9EUKA</name>
<dbReference type="EMBL" id="JAPFFF010000018">
    <property type="protein sequence ID" value="KAK8860617.1"/>
    <property type="molecule type" value="Genomic_DNA"/>
</dbReference>
<dbReference type="Proteomes" id="UP001470230">
    <property type="component" value="Unassembled WGS sequence"/>
</dbReference>
<evidence type="ECO:0000313" key="2">
    <source>
        <dbReference type="Proteomes" id="UP001470230"/>
    </source>
</evidence>
<evidence type="ECO:0008006" key="3">
    <source>
        <dbReference type="Google" id="ProtNLM"/>
    </source>
</evidence>